<dbReference type="InterPro" id="IPR043128">
    <property type="entry name" value="Rev_trsase/Diguanyl_cyclase"/>
</dbReference>
<dbReference type="AlphaFoldDB" id="A0A2H0PW29"/>
<dbReference type="InterPro" id="IPR000160">
    <property type="entry name" value="GGDEF_dom"/>
</dbReference>
<dbReference type="Proteomes" id="UP000236846">
    <property type="component" value="Unassembled WGS sequence"/>
</dbReference>
<evidence type="ECO:0000313" key="2">
    <source>
        <dbReference type="EMBL" id="PIR26249.1"/>
    </source>
</evidence>
<name>A0A2H0PW29_9BACT</name>
<comment type="caution">
    <text evidence="2">The sequence shown here is derived from an EMBL/GenBank/DDBJ whole genome shotgun (WGS) entry which is preliminary data.</text>
</comment>
<reference evidence="2 3" key="1">
    <citation type="submission" date="2017-09" db="EMBL/GenBank/DDBJ databases">
        <title>Depth-based differentiation of microbial function through sediment-hosted aquifers and enrichment of novel symbionts in the deep terrestrial subsurface.</title>
        <authorList>
            <person name="Probst A.J."/>
            <person name="Ladd B."/>
            <person name="Jarett J.K."/>
            <person name="Geller-Mcgrath D.E."/>
            <person name="Sieber C.M."/>
            <person name="Emerson J.B."/>
            <person name="Anantharaman K."/>
            <person name="Thomas B.C."/>
            <person name="Malmstrom R."/>
            <person name="Stieglmeier M."/>
            <person name="Klingl A."/>
            <person name="Woyke T."/>
            <person name="Ryan C.M."/>
            <person name="Banfield J.F."/>
        </authorList>
    </citation>
    <scope>NUCLEOTIDE SEQUENCE [LARGE SCALE GENOMIC DNA]</scope>
    <source>
        <strain evidence="2">CG11_big_fil_rev_8_21_14_0_20_43_10</strain>
    </source>
</reference>
<dbReference type="PANTHER" id="PTHR45138:SF9">
    <property type="entry name" value="DIGUANYLATE CYCLASE DGCM-RELATED"/>
    <property type="match status" value="1"/>
</dbReference>
<protein>
    <recommendedName>
        <fullName evidence="1">GGDEF domain-containing protein</fullName>
    </recommendedName>
</protein>
<dbReference type="GO" id="GO:0052621">
    <property type="term" value="F:diguanylate cyclase activity"/>
    <property type="evidence" value="ECO:0007669"/>
    <property type="project" value="TreeGrafter"/>
</dbReference>
<dbReference type="InterPro" id="IPR050469">
    <property type="entry name" value="Diguanylate_Cyclase"/>
</dbReference>
<dbReference type="NCBIfam" id="TIGR00254">
    <property type="entry name" value="GGDEF"/>
    <property type="match status" value="1"/>
</dbReference>
<gene>
    <name evidence="2" type="ORF">COV41_01725</name>
</gene>
<dbReference type="SUPFAM" id="SSF55073">
    <property type="entry name" value="Nucleotide cyclase"/>
    <property type="match status" value="1"/>
</dbReference>
<dbReference type="PANTHER" id="PTHR45138">
    <property type="entry name" value="REGULATORY COMPONENTS OF SENSORY TRANSDUCTION SYSTEM"/>
    <property type="match status" value="1"/>
</dbReference>
<dbReference type="EMBL" id="PCXE01000031">
    <property type="protein sequence ID" value="PIR26249.1"/>
    <property type="molecule type" value="Genomic_DNA"/>
</dbReference>
<dbReference type="SMART" id="SM00267">
    <property type="entry name" value="GGDEF"/>
    <property type="match status" value="1"/>
</dbReference>
<evidence type="ECO:0000313" key="3">
    <source>
        <dbReference type="Proteomes" id="UP000236846"/>
    </source>
</evidence>
<dbReference type="Gene3D" id="3.30.70.270">
    <property type="match status" value="1"/>
</dbReference>
<dbReference type="CDD" id="cd01949">
    <property type="entry name" value="GGDEF"/>
    <property type="match status" value="1"/>
</dbReference>
<dbReference type="InterPro" id="IPR029787">
    <property type="entry name" value="Nucleotide_cyclase"/>
</dbReference>
<dbReference type="Pfam" id="PF00990">
    <property type="entry name" value="GGDEF"/>
    <property type="match status" value="1"/>
</dbReference>
<proteinExistence type="predicted"/>
<feature type="domain" description="GGDEF" evidence="1">
    <location>
        <begin position="69"/>
        <end position="200"/>
    </location>
</feature>
<dbReference type="PROSITE" id="PS50887">
    <property type="entry name" value="GGDEF"/>
    <property type="match status" value="1"/>
</dbReference>
<accession>A0A2H0PW29</accession>
<evidence type="ECO:0000259" key="1">
    <source>
        <dbReference type="PROSITE" id="PS50887"/>
    </source>
</evidence>
<sequence length="200" mass="23271">MSQKITRKLYKQHPIIKKLKKRIVNLEEIAYYDALTDVLNRRGFLMRAEKIFSRGVYARNHDDDKSPYAHFSILFFDVDYFKQVNDTYGHDTGDAALRFVAQTLSHRLRGYDMVGRWGGEEFVVFLSDILYGASLVVADDIRKEFEQSQFLYKKKKISLTVSVGISCFAKQKTFEDMIKQADKAMYDVKKHGRNGVKMAK</sequence>
<organism evidence="2 3">
    <name type="scientific">Candidatus Brennerbacteria bacterium CG11_big_fil_rev_8_21_14_0_20_43_10</name>
    <dbReference type="NCBI Taxonomy" id="1974523"/>
    <lineage>
        <taxon>Bacteria</taxon>
        <taxon>Candidatus Brenneribacteriota</taxon>
    </lineage>
</organism>
<dbReference type="FunFam" id="3.30.70.270:FF:000001">
    <property type="entry name" value="Diguanylate cyclase domain protein"/>
    <property type="match status" value="1"/>
</dbReference>